<feature type="region of interest" description="Disordered" evidence="1">
    <location>
        <begin position="512"/>
        <end position="534"/>
    </location>
</feature>
<gene>
    <name evidence="2" type="ORF">OHK93_008393</name>
</gene>
<keyword evidence="3" id="KW-1185">Reference proteome</keyword>
<protein>
    <submittedName>
        <fullName evidence="2">Uncharacterized protein</fullName>
    </submittedName>
</protein>
<reference evidence="2" key="1">
    <citation type="journal article" date="2023" name="Genome Biol. Evol.">
        <title>First Whole Genome Sequence and Flow Cytometry Genome Size Data for the Lichen-Forming Fungus Ramalina farinacea (Ascomycota).</title>
        <authorList>
            <person name="Llewellyn T."/>
            <person name="Mian S."/>
            <person name="Hill R."/>
            <person name="Leitch I.J."/>
            <person name="Gaya E."/>
        </authorList>
    </citation>
    <scope>NUCLEOTIDE SEQUENCE</scope>
    <source>
        <strain evidence="2">LIQ254RAFAR</strain>
    </source>
</reference>
<sequence>MDDHTQLRDPRIPVEFDSLVEVCGDYRQGLGIFCASDWRKLQVFTPLSQLYNDPNTDYLRLQCAHVCLCEDRQLDDDVLKKAGASTATGYFDVDRERGDPVEPDADEQESINGMNVPSHPASLPAWVSQPPVHGNPAPATPPNPRFPPQAVDTLATTPGPVNIIEAYYVDPDWDNGVACNEDFYGNPNPSHCFNAIQALDDVIPEDEWFESYRFSYDPTRGGDGEEGSWFQTPWSKTIGTCTFSIHLLSYQQHLLYDSDNFDYVRTRAEAINKKCAGSGVGGIAKAGAGARHKGIGLYLTGPFAKFNKYLGINETCTENPAGVIECAYDPDEHAENEDPNGKPTVMDPTIDEGALQPQCGSSCSSPADCGDEGDDCLCAYDESNEANRNHAAYGFPSSATFGTFTCQIIAGAAAAFAAATHIDSDVCRGRCLLEANGTLAIPNSTTDSLPIPAAGLSSSPMTCICNCTYASRGCCLSTDGIVWEDASQKAKTILFGPENTCCDHETGNWTRTNGSPKPADPACHDPDHVGADVT</sequence>
<evidence type="ECO:0000313" key="2">
    <source>
        <dbReference type="EMBL" id="MDI1489115.1"/>
    </source>
</evidence>
<dbReference type="AlphaFoldDB" id="A0AA43QMC7"/>
<dbReference type="EMBL" id="JAPUFD010000008">
    <property type="protein sequence ID" value="MDI1489115.1"/>
    <property type="molecule type" value="Genomic_DNA"/>
</dbReference>
<accession>A0AA43QMC7</accession>
<feature type="compositionally biased region" description="Basic and acidic residues" evidence="1">
    <location>
        <begin position="522"/>
        <end position="534"/>
    </location>
</feature>
<organism evidence="2 3">
    <name type="scientific">Ramalina farinacea</name>
    <dbReference type="NCBI Taxonomy" id="258253"/>
    <lineage>
        <taxon>Eukaryota</taxon>
        <taxon>Fungi</taxon>
        <taxon>Dikarya</taxon>
        <taxon>Ascomycota</taxon>
        <taxon>Pezizomycotina</taxon>
        <taxon>Lecanoromycetes</taxon>
        <taxon>OSLEUM clade</taxon>
        <taxon>Lecanoromycetidae</taxon>
        <taxon>Lecanorales</taxon>
        <taxon>Lecanorineae</taxon>
        <taxon>Ramalinaceae</taxon>
        <taxon>Ramalina</taxon>
    </lineage>
</organism>
<comment type="caution">
    <text evidence="2">The sequence shown here is derived from an EMBL/GenBank/DDBJ whole genome shotgun (WGS) entry which is preliminary data.</text>
</comment>
<evidence type="ECO:0000256" key="1">
    <source>
        <dbReference type="SAM" id="MobiDB-lite"/>
    </source>
</evidence>
<dbReference type="Proteomes" id="UP001161017">
    <property type="component" value="Unassembled WGS sequence"/>
</dbReference>
<feature type="region of interest" description="Disordered" evidence="1">
    <location>
        <begin position="90"/>
        <end position="149"/>
    </location>
</feature>
<feature type="compositionally biased region" description="Pro residues" evidence="1">
    <location>
        <begin position="138"/>
        <end position="147"/>
    </location>
</feature>
<feature type="region of interest" description="Disordered" evidence="1">
    <location>
        <begin position="331"/>
        <end position="351"/>
    </location>
</feature>
<name>A0AA43QMC7_9LECA</name>
<proteinExistence type="predicted"/>
<evidence type="ECO:0000313" key="3">
    <source>
        <dbReference type="Proteomes" id="UP001161017"/>
    </source>
</evidence>